<feature type="compositionally biased region" description="Basic and acidic residues" evidence="1">
    <location>
        <begin position="55"/>
        <end position="64"/>
    </location>
</feature>
<feature type="region of interest" description="Disordered" evidence="1">
    <location>
        <begin position="107"/>
        <end position="140"/>
    </location>
</feature>
<feature type="region of interest" description="Disordered" evidence="1">
    <location>
        <begin position="234"/>
        <end position="264"/>
    </location>
</feature>
<proteinExistence type="predicted"/>
<feature type="chain" id="PRO_5038633603" description="Lipoprotein" evidence="2">
    <location>
        <begin position="19"/>
        <end position="274"/>
    </location>
</feature>
<evidence type="ECO:0000313" key="4">
    <source>
        <dbReference type="Proteomes" id="UP000322927"/>
    </source>
</evidence>
<protein>
    <recommendedName>
        <fullName evidence="5">Lipoprotein</fullName>
    </recommendedName>
</protein>
<dbReference type="Proteomes" id="UP000322927">
    <property type="component" value="Chromosome"/>
</dbReference>
<feature type="signal peptide" evidence="2">
    <location>
        <begin position="1"/>
        <end position="18"/>
    </location>
</feature>
<feature type="compositionally biased region" description="Low complexity" evidence="1">
    <location>
        <begin position="65"/>
        <end position="81"/>
    </location>
</feature>
<accession>A0A5P2BZZ9</accession>
<name>A0A5P2BZZ9_STRVZ</name>
<dbReference type="PROSITE" id="PS51257">
    <property type="entry name" value="PROKAR_LIPOPROTEIN"/>
    <property type="match status" value="1"/>
</dbReference>
<sequence length="274" mass="27785">MSRVVAAVSVVVALGVSAACSSGDGGGDADKGAKPPASAGPSKLEKAALAAGDVKGYKVEKPDESGAGSESGSGSDSSAAAPPVGKPSPAECAPLAAMLDVRTVGKTQGAAEKAQGAESAEGKATGHVSRILTPTDDKDFTTTRVGLSSLAASDAERTMTDLRTATRSKKCSAFRAGEQRYIGVRSLPAPHKGDEAVSYKIAHRKGEYVMRESVTVVRTGATLAVFDASNLYDPEGVQRDRDAEKDGTGGIGTPTADQDPKVAPDIVDVQLGKV</sequence>
<evidence type="ECO:0000256" key="2">
    <source>
        <dbReference type="SAM" id="SignalP"/>
    </source>
</evidence>
<gene>
    <name evidence="3" type="ORF">DEJ48_15480</name>
</gene>
<dbReference type="EMBL" id="CP029192">
    <property type="protein sequence ID" value="QES34611.1"/>
    <property type="molecule type" value="Genomic_DNA"/>
</dbReference>
<reference evidence="3 4" key="1">
    <citation type="submission" date="2018-05" db="EMBL/GenBank/DDBJ databases">
        <title>Streptomyces venezuelae.</title>
        <authorList>
            <person name="Kim W."/>
            <person name="Lee N."/>
            <person name="Cho B.-K."/>
        </authorList>
    </citation>
    <scope>NUCLEOTIDE SEQUENCE [LARGE SCALE GENOMIC DNA]</scope>
    <source>
        <strain evidence="3 4">ATCC 14584</strain>
    </source>
</reference>
<keyword evidence="2" id="KW-0732">Signal</keyword>
<evidence type="ECO:0000313" key="3">
    <source>
        <dbReference type="EMBL" id="QES34611.1"/>
    </source>
</evidence>
<evidence type="ECO:0008006" key="5">
    <source>
        <dbReference type="Google" id="ProtNLM"/>
    </source>
</evidence>
<feature type="compositionally biased region" description="Basic and acidic residues" evidence="1">
    <location>
        <begin position="236"/>
        <end position="247"/>
    </location>
</feature>
<feature type="region of interest" description="Disordered" evidence="1">
    <location>
        <begin position="20"/>
        <end position="93"/>
    </location>
</feature>
<organism evidence="3 4">
    <name type="scientific">Streptomyces venezuelae</name>
    <dbReference type="NCBI Taxonomy" id="54571"/>
    <lineage>
        <taxon>Bacteria</taxon>
        <taxon>Bacillati</taxon>
        <taxon>Actinomycetota</taxon>
        <taxon>Actinomycetes</taxon>
        <taxon>Kitasatosporales</taxon>
        <taxon>Streptomycetaceae</taxon>
        <taxon>Streptomyces</taxon>
    </lineage>
</organism>
<evidence type="ECO:0000256" key="1">
    <source>
        <dbReference type="SAM" id="MobiDB-lite"/>
    </source>
</evidence>
<dbReference type="AlphaFoldDB" id="A0A5P2BZZ9"/>